<keyword evidence="3" id="KW-0690">Ribosome biogenesis</keyword>
<evidence type="ECO:0000256" key="4">
    <source>
        <dbReference type="ARBA" id="ARBA00022552"/>
    </source>
</evidence>
<dbReference type="EMBL" id="QDEB01063942">
    <property type="protein sequence ID" value="RZC36238.1"/>
    <property type="molecule type" value="Genomic_DNA"/>
</dbReference>
<comment type="catalytic activity">
    <reaction evidence="11">
        <text>a pseudouridine in rRNA + S-adenosyl-L-methionine = an N(1)-methylpseudouridine in rRNA + S-adenosyl-L-homocysteine + H(+)</text>
        <dbReference type="Rhea" id="RHEA:46696"/>
        <dbReference type="Rhea" id="RHEA-COMP:11634"/>
        <dbReference type="Rhea" id="RHEA-COMP:13933"/>
        <dbReference type="ChEBI" id="CHEBI:15378"/>
        <dbReference type="ChEBI" id="CHEBI:57856"/>
        <dbReference type="ChEBI" id="CHEBI:59789"/>
        <dbReference type="ChEBI" id="CHEBI:65314"/>
        <dbReference type="ChEBI" id="CHEBI:74890"/>
    </reaction>
</comment>
<comment type="function">
    <text evidence="12">S-adenosyl-L-methionine-dependent pseudouridine N(1)-methyltransferase that methylates a pseudouridine in 18S rRNA. Involved the biosynthesis of the hypermodified N1-methyl-N3-(3-amino-3-carboxypropyl) pseudouridine (m1acp3-Psi) conserved in eukaryotic 18S rRNA. Also has an essential role in 40S ribosomal subunit biogenesis independent on its methyltransferase activity, facilitating the incorporation of ribosomal protein S19 during the formation of pre-ribosomes.</text>
</comment>
<dbReference type="InterPro" id="IPR029026">
    <property type="entry name" value="tRNA_m1G_MTases_N"/>
</dbReference>
<dbReference type="FunFam" id="3.40.1280.10:FF:000003">
    <property type="entry name" value="Ribosomal RNA small subunit methyltransferase"/>
    <property type="match status" value="1"/>
</dbReference>
<reference evidence="15 16" key="1">
    <citation type="submission" date="2017-03" db="EMBL/GenBank/DDBJ databases">
        <title>Genome of the blue death feigning beetle - Asbolus verrucosus.</title>
        <authorList>
            <person name="Rider S.D."/>
        </authorList>
    </citation>
    <scope>NUCLEOTIDE SEQUENCE [LARGE SCALE GENOMIC DNA]</scope>
    <source>
        <strain evidence="15">Butters</strain>
        <tissue evidence="15">Head and leg muscle</tissue>
    </source>
</reference>
<dbReference type="Proteomes" id="UP000292052">
    <property type="component" value="Unassembled WGS sequence"/>
</dbReference>
<dbReference type="InterPro" id="IPR029028">
    <property type="entry name" value="Alpha/beta_knot_MTases"/>
</dbReference>
<name>A0A482VV06_ASBVE</name>
<keyword evidence="5 15" id="KW-0489">Methyltransferase</keyword>
<dbReference type="PANTHER" id="PTHR12636:SF5">
    <property type="entry name" value="RIBOSOMAL RNA SMALL SUBUNIT METHYLTRANSFERASE NEP1"/>
    <property type="match status" value="1"/>
</dbReference>
<evidence type="ECO:0000256" key="8">
    <source>
        <dbReference type="ARBA" id="ARBA00022730"/>
    </source>
</evidence>
<evidence type="ECO:0000256" key="1">
    <source>
        <dbReference type="ARBA" id="ARBA00004604"/>
    </source>
</evidence>
<evidence type="ECO:0000256" key="11">
    <source>
        <dbReference type="ARBA" id="ARBA00050871"/>
    </source>
</evidence>
<keyword evidence="8" id="KW-0699">rRNA-binding</keyword>
<dbReference type="Gene3D" id="3.40.1280.10">
    <property type="match status" value="1"/>
</dbReference>
<gene>
    <name evidence="15" type="ORF">BDFB_002602</name>
</gene>
<dbReference type="Pfam" id="PF03587">
    <property type="entry name" value="EMG1"/>
    <property type="match status" value="1"/>
</dbReference>
<dbReference type="GO" id="GO:0070475">
    <property type="term" value="P:rRNA base methylation"/>
    <property type="evidence" value="ECO:0007669"/>
    <property type="project" value="InterPro"/>
</dbReference>
<keyword evidence="9" id="KW-0694">RNA-binding</keyword>
<evidence type="ECO:0000256" key="6">
    <source>
        <dbReference type="ARBA" id="ARBA00022679"/>
    </source>
</evidence>
<evidence type="ECO:0000256" key="14">
    <source>
        <dbReference type="SAM" id="MobiDB-lite"/>
    </source>
</evidence>
<evidence type="ECO:0000256" key="5">
    <source>
        <dbReference type="ARBA" id="ARBA00022603"/>
    </source>
</evidence>
<organism evidence="15 16">
    <name type="scientific">Asbolus verrucosus</name>
    <name type="common">Desert ironclad beetle</name>
    <dbReference type="NCBI Taxonomy" id="1661398"/>
    <lineage>
        <taxon>Eukaryota</taxon>
        <taxon>Metazoa</taxon>
        <taxon>Ecdysozoa</taxon>
        <taxon>Arthropoda</taxon>
        <taxon>Hexapoda</taxon>
        <taxon>Insecta</taxon>
        <taxon>Pterygota</taxon>
        <taxon>Neoptera</taxon>
        <taxon>Endopterygota</taxon>
        <taxon>Coleoptera</taxon>
        <taxon>Polyphaga</taxon>
        <taxon>Cucujiformia</taxon>
        <taxon>Tenebrionidae</taxon>
        <taxon>Pimeliinae</taxon>
        <taxon>Asbolus</taxon>
    </lineage>
</organism>
<keyword evidence="4" id="KW-0698">rRNA processing</keyword>
<keyword evidence="16" id="KW-1185">Reference proteome</keyword>
<dbReference type="GO" id="GO:0070037">
    <property type="term" value="F:rRNA (pseudouridine) methyltransferase activity"/>
    <property type="evidence" value="ECO:0007669"/>
    <property type="project" value="InterPro"/>
</dbReference>
<feature type="region of interest" description="Disordered" evidence="14">
    <location>
        <begin position="1"/>
        <end position="44"/>
    </location>
</feature>
<dbReference type="CDD" id="cd18088">
    <property type="entry name" value="Nep1-like"/>
    <property type="match status" value="1"/>
</dbReference>
<dbReference type="SUPFAM" id="SSF75217">
    <property type="entry name" value="alpha/beta knot"/>
    <property type="match status" value="1"/>
</dbReference>
<evidence type="ECO:0000313" key="16">
    <source>
        <dbReference type="Proteomes" id="UP000292052"/>
    </source>
</evidence>
<feature type="compositionally biased region" description="Basic residues" evidence="14">
    <location>
        <begin position="1"/>
        <end position="10"/>
    </location>
</feature>
<sequence>MRKITKKTQKHVTPGDITSHSRTGEMGKKRKLGRDKNDDAEFDPTPKHLVLSHLKNQEKRLIVVLEGAQLETVKVGNKFELLNCDDHTNILKSNGRSQTQYRPDITHQCLLMLFDSPLNRAGLLQVYVHTSNNVLIEINPQTRIPRTFKRFAGLMVQLLHKYSIRAENGPKLLKVIKNPITDHLPVGIKKYATSFSSKKIVKCQDFVPKDDDPVAVVVGAMARGSVDVDYTEGTLSISNYPLSAALTCTKLCSAFEEQWGVL</sequence>
<evidence type="ECO:0000313" key="15">
    <source>
        <dbReference type="EMBL" id="RZC36238.1"/>
    </source>
</evidence>
<evidence type="ECO:0000256" key="10">
    <source>
        <dbReference type="ARBA" id="ARBA00023242"/>
    </source>
</evidence>
<evidence type="ECO:0000256" key="9">
    <source>
        <dbReference type="ARBA" id="ARBA00022884"/>
    </source>
</evidence>
<dbReference type="PANTHER" id="PTHR12636">
    <property type="entry name" value="NEP1/MRA1"/>
    <property type="match status" value="1"/>
</dbReference>
<evidence type="ECO:0000256" key="13">
    <source>
        <dbReference type="ARBA" id="ARBA00081469"/>
    </source>
</evidence>
<dbReference type="AlphaFoldDB" id="A0A482VV06"/>
<keyword evidence="10" id="KW-0539">Nucleus</keyword>
<dbReference type="STRING" id="1661398.A0A482VV06"/>
<comment type="similarity">
    <text evidence="2">Belongs to the class IV-like SAM-binding methyltransferase superfamily. RNA methyltransferase NEP1 family.</text>
</comment>
<evidence type="ECO:0000256" key="7">
    <source>
        <dbReference type="ARBA" id="ARBA00022691"/>
    </source>
</evidence>
<keyword evidence="7" id="KW-0949">S-adenosyl-L-methionine</keyword>
<comment type="caution">
    <text evidence="15">The sequence shown here is derived from an EMBL/GenBank/DDBJ whole genome shotgun (WGS) entry which is preliminary data.</text>
</comment>
<dbReference type="GO" id="GO:0019843">
    <property type="term" value="F:rRNA binding"/>
    <property type="evidence" value="ECO:0007669"/>
    <property type="project" value="UniProtKB-KW"/>
</dbReference>
<dbReference type="InterPro" id="IPR005304">
    <property type="entry name" value="Rbsml_bgen_MeTrfase_EMG1/NEP1"/>
</dbReference>
<dbReference type="OrthoDB" id="269804at2759"/>
<accession>A0A482VV06</accession>
<comment type="subcellular location">
    <subcellularLocation>
        <location evidence="1">Nucleus</location>
        <location evidence="1">Nucleolus</location>
    </subcellularLocation>
</comment>
<proteinExistence type="inferred from homology"/>
<keyword evidence="6 15" id="KW-0808">Transferase</keyword>
<evidence type="ECO:0000256" key="3">
    <source>
        <dbReference type="ARBA" id="ARBA00022517"/>
    </source>
</evidence>
<protein>
    <recommendedName>
        <fullName evidence="13">18S rRNA (pseudouridine-N1)-methyltransferase</fullName>
    </recommendedName>
</protein>
<dbReference type="GO" id="GO:0032040">
    <property type="term" value="C:small-subunit processome"/>
    <property type="evidence" value="ECO:0007669"/>
    <property type="project" value="TreeGrafter"/>
</dbReference>
<evidence type="ECO:0000256" key="12">
    <source>
        <dbReference type="ARBA" id="ARBA00053784"/>
    </source>
</evidence>
<evidence type="ECO:0000256" key="2">
    <source>
        <dbReference type="ARBA" id="ARBA00008115"/>
    </source>
</evidence>